<evidence type="ECO:0000313" key="1">
    <source>
        <dbReference type="EMBL" id="GGN55584.1"/>
    </source>
</evidence>
<evidence type="ECO:0000313" key="2">
    <source>
        <dbReference type="Proteomes" id="UP000605099"/>
    </source>
</evidence>
<proteinExistence type="predicted"/>
<dbReference type="Proteomes" id="UP000605099">
    <property type="component" value="Unassembled WGS sequence"/>
</dbReference>
<sequence length="75" mass="8537">MSPDTKQPAAAAPHGGVKIMVWPDGTWCWQDEYCPADYASMSDDFEIIDMDDMPRVERLARDHAQLCDDILNELH</sequence>
<reference evidence="2" key="1">
    <citation type="journal article" date="2019" name="Int. J. Syst. Evol. Microbiol.">
        <title>The Global Catalogue of Microorganisms (GCM) 10K type strain sequencing project: providing services to taxonomists for standard genome sequencing and annotation.</title>
        <authorList>
            <consortium name="The Broad Institute Genomics Platform"/>
            <consortium name="The Broad Institute Genome Sequencing Center for Infectious Disease"/>
            <person name="Wu L."/>
            <person name="Ma J."/>
        </authorList>
    </citation>
    <scope>NUCLEOTIDE SEQUENCE [LARGE SCALE GENOMIC DNA]</scope>
    <source>
        <strain evidence="2">CGMCC 1.6784</strain>
    </source>
</reference>
<protein>
    <submittedName>
        <fullName evidence="1">Uncharacterized protein</fullName>
    </submittedName>
</protein>
<dbReference type="RefSeq" id="WP_141521633.1">
    <property type="nucleotide sequence ID" value="NZ_BMLK01000016.1"/>
</dbReference>
<keyword evidence="2" id="KW-1185">Reference proteome</keyword>
<comment type="caution">
    <text evidence="1">The sequence shown here is derived from an EMBL/GenBank/DDBJ whole genome shotgun (WGS) entry which is preliminary data.</text>
</comment>
<accession>A0ABQ2JVM0</accession>
<organism evidence="1 2">
    <name type="scientific">Novosphingobium indicum</name>
    <dbReference type="NCBI Taxonomy" id="462949"/>
    <lineage>
        <taxon>Bacteria</taxon>
        <taxon>Pseudomonadati</taxon>
        <taxon>Pseudomonadota</taxon>
        <taxon>Alphaproteobacteria</taxon>
        <taxon>Sphingomonadales</taxon>
        <taxon>Sphingomonadaceae</taxon>
        <taxon>Novosphingobium</taxon>
    </lineage>
</organism>
<name>A0ABQ2JVM0_9SPHN</name>
<gene>
    <name evidence="1" type="ORF">GCM10011349_32410</name>
</gene>
<dbReference type="EMBL" id="BMLK01000016">
    <property type="protein sequence ID" value="GGN55584.1"/>
    <property type="molecule type" value="Genomic_DNA"/>
</dbReference>